<evidence type="ECO:0000313" key="2">
    <source>
        <dbReference type="EMBL" id="BDT04285.1"/>
    </source>
</evidence>
<feature type="transmembrane region" description="Helical" evidence="1">
    <location>
        <begin position="147"/>
        <end position="171"/>
    </location>
</feature>
<gene>
    <name evidence="2" type="ORF">SHM_19310</name>
</gene>
<dbReference type="EMBL" id="AP026933">
    <property type="protein sequence ID" value="BDT04285.1"/>
    <property type="molecule type" value="Genomic_DNA"/>
</dbReference>
<reference evidence="2 3" key="1">
    <citation type="journal article" date="2022" name="Front. Microbiol.">
        <title>Male-killing mechanisms vary between Spiroplasma species.</title>
        <authorList>
            <person name="Arai H."/>
            <person name="Inoue M."/>
            <person name="Kageyama D."/>
        </authorList>
    </citation>
    <scope>NUCLEOTIDE SEQUENCE [LARGE SCALE GENOMIC DNA]</scope>
    <source>
        <strain evidence="3">sHm</strain>
    </source>
</reference>
<keyword evidence="3" id="KW-1185">Reference proteome</keyword>
<feature type="transmembrane region" description="Helical" evidence="1">
    <location>
        <begin position="191"/>
        <end position="216"/>
    </location>
</feature>
<evidence type="ECO:0000256" key="1">
    <source>
        <dbReference type="SAM" id="Phobius"/>
    </source>
</evidence>
<dbReference type="RefSeq" id="WP_281748134.1">
    <property type="nucleotide sequence ID" value="NZ_AP026933.1"/>
</dbReference>
<sequence length="228" mass="26178">MRVKSVDQEKEKVDIKTKKKIKINSKQQIFNITLTGILLGLAVASSLIEIPIQFMGVILPLRIFDSLIIAFALPIIGLYYTLAIGIIEPWLHLLADSDHPPIQIFFDNIANILFIVSFYFIYYYLFKLCNKSKNLKVDIIKKISAGLVIVPLNAIIATLSFALTLVVLYFSPNLPRPDEYDNNILNFNNHSVIILFILLGIEILRFIFIFILFSLVERKICSAKRYYF</sequence>
<dbReference type="Proteomes" id="UP001163387">
    <property type="component" value="Chromosome"/>
</dbReference>
<keyword evidence="1" id="KW-0812">Transmembrane</keyword>
<feature type="transmembrane region" description="Helical" evidence="1">
    <location>
        <begin position="63"/>
        <end position="82"/>
    </location>
</feature>
<organism evidence="2 3">
    <name type="scientific">Spiroplasma ixodetis</name>
    <dbReference type="NCBI Taxonomy" id="2141"/>
    <lineage>
        <taxon>Bacteria</taxon>
        <taxon>Bacillati</taxon>
        <taxon>Mycoplasmatota</taxon>
        <taxon>Mollicutes</taxon>
        <taxon>Entomoplasmatales</taxon>
        <taxon>Spiroplasmataceae</taxon>
        <taxon>Spiroplasma</taxon>
    </lineage>
</organism>
<name>A0ABN6T5B3_9MOLU</name>
<keyword evidence="1" id="KW-1133">Transmembrane helix</keyword>
<protein>
    <recommendedName>
        <fullName evidence="4">ECF transporter S component</fullName>
    </recommendedName>
</protein>
<keyword evidence="1" id="KW-0472">Membrane</keyword>
<proteinExistence type="predicted"/>
<evidence type="ECO:0000313" key="3">
    <source>
        <dbReference type="Proteomes" id="UP001163387"/>
    </source>
</evidence>
<evidence type="ECO:0008006" key="4">
    <source>
        <dbReference type="Google" id="ProtNLM"/>
    </source>
</evidence>
<feature type="transmembrane region" description="Helical" evidence="1">
    <location>
        <begin position="102"/>
        <end position="126"/>
    </location>
</feature>
<accession>A0ABN6T5B3</accession>
<feature type="transmembrane region" description="Helical" evidence="1">
    <location>
        <begin position="29"/>
        <end position="51"/>
    </location>
</feature>
<dbReference type="Gene3D" id="1.10.1760.20">
    <property type="match status" value="1"/>
</dbReference>